<dbReference type="InterPro" id="IPR011006">
    <property type="entry name" value="CheY-like_superfamily"/>
</dbReference>
<comment type="caution">
    <text evidence="4">The sequence shown here is derived from an EMBL/GenBank/DDBJ whole genome shotgun (WGS) entry which is preliminary data.</text>
</comment>
<dbReference type="Gene3D" id="2.40.50.1020">
    <property type="entry name" value="LytTr DNA-binding domain"/>
    <property type="match status" value="1"/>
</dbReference>
<dbReference type="Gene3D" id="3.40.50.2300">
    <property type="match status" value="1"/>
</dbReference>
<evidence type="ECO:0000259" key="2">
    <source>
        <dbReference type="PROSITE" id="PS50110"/>
    </source>
</evidence>
<sequence length="239" mass="27469">MILDDDPIVISYLKEYILQIPLLNLLATQQSPIEALALLETLDIQLIFMDIGMPELNGIDMARLLHANKGDAAPRIVFITGFDRFAVESYQVNALDYLVKPVTFEGLLAAAHKARRYFESLSHQPVSSGTYRLNDFILLKVEHDIVRVYLKDILYIESYKDYVMVYTTMDGKVIKALTTLKSIGEKLPPNSFMRVHRSFIVSLDKIETIHHHTIHINKAMIPVTEQYRAEFKDFIAQWL</sequence>
<feature type="domain" description="Response regulatory" evidence="2">
    <location>
        <begin position="1"/>
        <end position="115"/>
    </location>
</feature>
<accession>A0ABP7P600</accession>
<evidence type="ECO:0000313" key="4">
    <source>
        <dbReference type="EMBL" id="GAA3960347.1"/>
    </source>
</evidence>
<dbReference type="SMART" id="SM00850">
    <property type="entry name" value="LytTR"/>
    <property type="match status" value="1"/>
</dbReference>
<feature type="domain" description="HTH LytTR-type" evidence="3">
    <location>
        <begin position="137"/>
        <end position="237"/>
    </location>
</feature>
<dbReference type="InterPro" id="IPR046947">
    <property type="entry name" value="LytR-like"/>
</dbReference>
<protein>
    <submittedName>
        <fullName evidence="4">LytTR family DNA-binding domain-containing protein</fullName>
    </submittedName>
</protein>
<organism evidence="4 5">
    <name type="scientific">Mucilaginibacter dorajii</name>
    <dbReference type="NCBI Taxonomy" id="692994"/>
    <lineage>
        <taxon>Bacteria</taxon>
        <taxon>Pseudomonadati</taxon>
        <taxon>Bacteroidota</taxon>
        <taxon>Sphingobacteriia</taxon>
        <taxon>Sphingobacteriales</taxon>
        <taxon>Sphingobacteriaceae</taxon>
        <taxon>Mucilaginibacter</taxon>
    </lineage>
</organism>
<dbReference type="PROSITE" id="PS50110">
    <property type="entry name" value="RESPONSE_REGULATORY"/>
    <property type="match status" value="1"/>
</dbReference>
<evidence type="ECO:0000313" key="5">
    <source>
        <dbReference type="Proteomes" id="UP001500742"/>
    </source>
</evidence>
<dbReference type="SUPFAM" id="SSF52172">
    <property type="entry name" value="CheY-like"/>
    <property type="match status" value="1"/>
</dbReference>
<dbReference type="Proteomes" id="UP001500742">
    <property type="component" value="Unassembled WGS sequence"/>
</dbReference>
<dbReference type="Pfam" id="PF00072">
    <property type="entry name" value="Response_reg"/>
    <property type="match status" value="1"/>
</dbReference>
<gene>
    <name evidence="4" type="ORF">GCM10022210_05060</name>
</gene>
<evidence type="ECO:0000256" key="1">
    <source>
        <dbReference type="PROSITE-ProRule" id="PRU00169"/>
    </source>
</evidence>
<proteinExistence type="predicted"/>
<keyword evidence="1" id="KW-0597">Phosphoprotein</keyword>
<dbReference type="PANTHER" id="PTHR37299">
    <property type="entry name" value="TRANSCRIPTIONAL REGULATOR-RELATED"/>
    <property type="match status" value="1"/>
</dbReference>
<feature type="modified residue" description="4-aspartylphosphate" evidence="1">
    <location>
        <position position="50"/>
    </location>
</feature>
<name>A0ABP7P600_9SPHI</name>
<dbReference type="InterPro" id="IPR007492">
    <property type="entry name" value="LytTR_DNA-bd_dom"/>
</dbReference>
<keyword evidence="4" id="KW-0238">DNA-binding</keyword>
<dbReference type="SMART" id="SM00448">
    <property type="entry name" value="REC"/>
    <property type="match status" value="1"/>
</dbReference>
<dbReference type="InterPro" id="IPR001789">
    <property type="entry name" value="Sig_transdc_resp-reg_receiver"/>
</dbReference>
<evidence type="ECO:0000259" key="3">
    <source>
        <dbReference type="PROSITE" id="PS50930"/>
    </source>
</evidence>
<dbReference type="GO" id="GO:0003677">
    <property type="term" value="F:DNA binding"/>
    <property type="evidence" value="ECO:0007669"/>
    <property type="project" value="UniProtKB-KW"/>
</dbReference>
<keyword evidence="5" id="KW-1185">Reference proteome</keyword>
<reference evidence="5" key="1">
    <citation type="journal article" date="2019" name="Int. J. Syst. Evol. Microbiol.">
        <title>The Global Catalogue of Microorganisms (GCM) 10K type strain sequencing project: providing services to taxonomists for standard genome sequencing and annotation.</title>
        <authorList>
            <consortium name="The Broad Institute Genomics Platform"/>
            <consortium name="The Broad Institute Genome Sequencing Center for Infectious Disease"/>
            <person name="Wu L."/>
            <person name="Ma J."/>
        </authorList>
    </citation>
    <scope>NUCLEOTIDE SEQUENCE [LARGE SCALE GENOMIC DNA]</scope>
    <source>
        <strain evidence="5">JCM 16601</strain>
    </source>
</reference>
<dbReference type="PROSITE" id="PS50930">
    <property type="entry name" value="HTH_LYTTR"/>
    <property type="match status" value="1"/>
</dbReference>
<dbReference type="Pfam" id="PF04397">
    <property type="entry name" value="LytTR"/>
    <property type="match status" value="1"/>
</dbReference>
<dbReference type="PANTHER" id="PTHR37299:SF1">
    <property type="entry name" value="STAGE 0 SPORULATION PROTEIN A HOMOLOG"/>
    <property type="match status" value="1"/>
</dbReference>
<dbReference type="EMBL" id="BAAAZC010000004">
    <property type="protein sequence ID" value="GAA3960347.1"/>
    <property type="molecule type" value="Genomic_DNA"/>
</dbReference>